<dbReference type="Pfam" id="PF01757">
    <property type="entry name" value="Acyl_transf_3"/>
    <property type="match status" value="1"/>
</dbReference>
<feature type="transmembrane region" description="Helical" evidence="1">
    <location>
        <begin position="160"/>
        <end position="177"/>
    </location>
</feature>
<feature type="transmembrane region" description="Helical" evidence="1">
    <location>
        <begin position="301"/>
        <end position="321"/>
    </location>
</feature>
<evidence type="ECO:0000256" key="1">
    <source>
        <dbReference type="SAM" id="Phobius"/>
    </source>
</evidence>
<keyword evidence="3" id="KW-0808">Transferase</keyword>
<reference evidence="3 4" key="1">
    <citation type="submission" date="2023-02" db="EMBL/GenBank/DDBJ databases">
        <title>Gemone sequence of Telluria chitinolytica ACM 3522T.</title>
        <authorList>
            <person name="Frediansyah A."/>
            <person name="Miess H."/>
            <person name="Gross H."/>
        </authorList>
    </citation>
    <scope>NUCLEOTIDE SEQUENCE [LARGE SCALE GENOMIC DNA]</scope>
    <source>
        <strain evidence="3 4">ACM 3522</strain>
    </source>
</reference>
<proteinExistence type="predicted"/>
<keyword evidence="1" id="KW-0472">Membrane</keyword>
<keyword evidence="1" id="KW-0812">Transmembrane</keyword>
<feature type="transmembrane region" description="Helical" evidence="1">
    <location>
        <begin position="245"/>
        <end position="263"/>
    </location>
</feature>
<dbReference type="RefSeq" id="WP_277418308.1">
    <property type="nucleotide sequence ID" value="NZ_CP119083.1"/>
</dbReference>
<keyword evidence="4" id="KW-1185">Reference proteome</keyword>
<dbReference type="PANTHER" id="PTHR23028:SF134">
    <property type="entry name" value="PUTATIVE (AFU_ORTHOLOGUE AFUA_4G08520)-RELATED"/>
    <property type="match status" value="1"/>
</dbReference>
<feature type="transmembrane region" description="Helical" evidence="1">
    <location>
        <begin position="183"/>
        <end position="203"/>
    </location>
</feature>
<organism evidence="3 4">
    <name type="scientific">Pseudoduganella chitinolytica</name>
    <dbReference type="NCBI Taxonomy" id="34070"/>
    <lineage>
        <taxon>Bacteria</taxon>
        <taxon>Pseudomonadati</taxon>
        <taxon>Pseudomonadota</taxon>
        <taxon>Betaproteobacteria</taxon>
        <taxon>Burkholderiales</taxon>
        <taxon>Oxalobacteraceae</taxon>
        <taxon>Telluria group</taxon>
        <taxon>Pseudoduganella</taxon>
    </lineage>
</organism>
<feature type="transmembrane region" description="Helical" evidence="1">
    <location>
        <begin position="364"/>
        <end position="383"/>
    </location>
</feature>
<feature type="transmembrane region" description="Helical" evidence="1">
    <location>
        <begin position="275"/>
        <end position="295"/>
    </location>
</feature>
<dbReference type="InterPro" id="IPR002656">
    <property type="entry name" value="Acyl_transf_3_dom"/>
</dbReference>
<dbReference type="InterPro" id="IPR050879">
    <property type="entry name" value="Acyltransferase_3"/>
</dbReference>
<accession>A0ABY8BID6</accession>
<feature type="domain" description="Acyltransferase 3" evidence="2">
    <location>
        <begin position="57"/>
        <end position="378"/>
    </location>
</feature>
<feature type="transmembrane region" description="Helical" evidence="1">
    <location>
        <begin position="215"/>
        <end position="233"/>
    </location>
</feature>
<feature type="transmembrane region" description="Helical" evidence="1">
    <location>
        <begin position="84"/>
        <end position="105"/>
    </location>
</feature>
<evidence type="ECO:0000313" key="4">
    <source>
        <dbReference type="Proteomes" id="UP001216510"/>
    </source>
</evidence>
<keyword evidence="3" id="KW-0012">Acyltransferase</keyword>
<evidence type="ECO:0000313" key="3">
    <source>
        <dbReference type="EMBL" id="WEF35660.1"/>
    </source>
</evidence>
<sequence>MLARARGAPRSSCRTRYDKISTLFARRSRPGARTATAAIFLTPPQAYESVMQSSRYAYLDGIRGIAALLVMLRHSDHLLGMATYRSYLAVDLFFLLSGFVIAHAYDGRLRDGVIGFGEFVRIRVIRLYPVYALSIVLAAAVTVLAFVVGGKLNANMLTQLSMATAMTLLFLPFPVSWSNYLFPLNPVCWSLFFELIVNFAYGALRSKLSDRVLKLIALAAAIVCAAGALKTGSLDRGWAFSAESVIIGLARATFGFALGILLYRRRTQVAALVRGRVTPWLSFAVVAVVLCSPSIPLADGWIDLACIVVLLPIAVAGAAFAAPPGGRTERSMFVLGAASYPLYVLHSPIIYLTWQCARRLGPEFVFPAGVLMVVGLVFLSVQLEQRVDIPLRRWLNARWPKRSKESSAPAP</sequence>
<dbReference type="EMBL" id="CP119083">
    <property type="protein sequence ID" value="WEF35660.1"/>
    <property type="molecule type" value="Genomic_DNA"/>
</dbReference>
<evidence type="ECO:0000259" key="2">
    <source>
        <dbReference type="Pfam" id="PF01757"/>
    </source>
</evidence>
<name>A0ABY8BID6_9BURK</name>
<feature type="transmembrane region" description="Helical" evidence="1">
    <location>
        <begin position="125"/>
        <end position="148"/>
    </location>
</feature>
<dbReference type="PANTHER" id="PTHR23028">
    <property type="entry name" value="ACETYLTRANSFERASE"/>
    <property type="match status" value="1"/>
</dbReference>
<dbReference type="GO" id="GO:0016746">
    <property type="term" value="F:acyltransferase activity"/>
    <property type="evidence" value="ECO:0007669"/>
    <property type="project" value="UniProtKB-KW"/>
</dbReference>
<keyword evidence="1" id="KW-1133">Transmembrane helix</keyword>
<feature type="transmembrane region" description="Helical" evidence="1">
    <location>
        <begin position="333"/>
        <end position="352"/>
    </location>
</feature>
<protein>
    <submittedName>
        <fullName evidence="3">Acyltransferase</fullName>
    </submittedName>
</protein>
<gene>
    <name evidence="3" type="ORF">PX653_13215</name>
</gene>
<dbReference type="Proteomes" id="UP001216510">
    <property type="component" value="Chromosome"/>
</dbReference>